<dbReference type="AlphaFoldDB" id="A0A151RZ63"/>
<dbReference type="OMA" id="NEVVFVM"/>
<gene>
    <name evidence="1" type="ORF">KK1_030526</name>
</gene>
<evidence type="ECO:0000313" key="1">
    <source>
        <dbReference type="EMBL" id="KYP47830.1"/>
    </source>
</evidence>
<organism evidence="1 2">
    <name type="scientific">Cajanus cajan</name>
    <name type="common">Pigeon pea</name>
    <name type="synonym">Cajanus indicus</name>
    <dbReference type="NCBI Taxonomy" id="3821"/>
    <lineage>
        <taxon>Eukaryota</taxon>
        <taxon>Viridiplantae</taxon>
        <taxon>Streptophyta</taxon>
        <taxon>Embryophyta</taxon>
        <taxon>Tracheophyta</taxon>
        <taxon>Spermatophyta</taxon>
        <taxon>Magnoliopsida</taxon>
        <taxon>eudicotyledons</taxon>
        <taxon>Gunneridae</taxon>
        <taxon>Pentapetalae</taxon>
        <taxon>rosids</taxon>
        <taxon>fabids</taxon>
        <taxon>Fabales</taxon>
        <taxon>Fabaceae</taxon>
        <taxon>Papilionoideae</taxon>
        <taxon>50 kb inversion clade</taxon>
        <taxon>NPAAA clade</taxon>
        <taxon>indigoferoid/millettioid clade</taxon>
        <taxon>Phaseoleae</taxon>
        <taxon>Cajanus</taxon>
    </lineage>
</organism>
<proteinExistence type="predicted"/>
<reference evidence="1" key="1">
    <citation type="journal article" date="2012" name="Nat. Biotechnol.">
        <title>Draft genome sequence of pigeonpea (Cajanus cajan), an orphan legume crop of resource-poor farmers.</title>
        <authorList>
            <person name="Varshney R.K."/>
            <person name="Chen W."/>
            <person name="Li Y."/>
            <person name="Bharti A.K."/>
            <person name="Saxena R.K."/>
            <person name="Schlueter J.A."/>
            <person name="Donoghue M.T."/>
            <person name="Azam S."/>
            <person name="Fan G."/>
            <person name="Whaley A.M."/>
            <person name="Farmer A.D."/>
            <person name="Sheridan J."/>
            <person name="Iwata A."/>
            <person name="Tuteja R."/>
            <person name="Penmetsa R.V."/>
            <person name="Wu W."/>
            <person name="Upadhyaya H.D."/>
            <person name="Yang S.P."/>
            <person name="Shah T."/>
            <person name="Saxena K.B."/>
            <person name="Michael T."/>
            <person name="McCombie W.R."/>
            <person name="Yang B."/>
            <person name="Zhang G."/>
            <person name="Yang H."/>
            <person name="Wang J."/>
            <person name="Spillane C."/>
            <person name="Cook D.R."/>
            <person name="May G.D."/>
            <person name="Xu X."/>
            <person name="Jackson S.A."/>
        </authorList>
    </citation>
    <scope>NUCLEOTIDE SEQUENCE [LARGE SCALE GENOMIC DNA]</scope>
</reference>
<accession>A0A151RZ63</accession>
<keyword evidence="2" id="KW-1185">Reference proteome</keyword>
<dbReference type="Gramene" id="C.cajan_32548.t">
    <property type="protein sequence ID" value="C.cajan_32548.t"/>
    <property type="gene ID" value="C.cajan_32548"/>
</dbReference>
<name>A0A151RZ63_CAJCA</name>
<sequence>MVHTKRRNRLKQSTMNDVVYVMANSKLAKKKQTRKPVQINFDDFSSDDEWIMEDEHGENEGLDLNVNNLDSDENLAQYKLGRMKLHL</sequence>
<evidence type="ECO:0000313" key="2">
    <source>
        <dbReference type="Proteomes" id="UP000075243"/>
    </source>
</evidence>
<dbReference type="Proteomes" id="UP000075243">
    <property type="component" value="Unassembled WGS sequence"/>
</dbReference>
<dbReference type="EMBL" id="KQ483516">
    <property type="protein sequence ID" value="KYP47830.1"/>
    <property type="molecule type" value="Genomic_DNA"/>
</dbReference>
<protein>
    <submittedName>
        <fullName evidence="1">Uncharacterized protein</fullName>
    </submittedName>
</protein>